<sequence>MPGLFGDQGQNHQVEIAVGEQAAQAATPAAAVTPAGAEPPAEAEEAACVAAGEAALGPSEEGHLISSVCVSI</sequence>
<gene>
    <name evidence="1" type="ORF">RSPPHO_01437</name>
</gene>
<dbReference type="EMBL" id="HE663493">
    <property type="protein sequence ID" value="CCG08063.1"/>
    <property type="molecule type" value="Genomic_DNA"/>
</dbReference>
<accession>H6SJ98</accession>
<dbReference type="AlphaFoldDB" id="H6SJ98"/>
<dbReference type="PATRIC" id="fig|1150469.3.peg.1618"/>
<dbReference type="Proteomes" id="UP000033220">
    <property type="component" value="Chromosome DSM 122"/>
</dbReference>
<proteinExistence type="predicted"/>
<organism evidence="1 2">
    <name type="scientific">Pararhodospirillum photometricum DSM 122</name>
    <dbReference type="NCBI Taxonomy" id="1150469"/>
    <lineage>
        <taxon>Bacteria</taxon>
        <taxon>Pseudomonadati</taxon>
        <taxon>Pseudomonadota</taxon>
        <taxon>Alphaproteobacteria</taxon>
        <taxon>Rhodospirillales</taxon>
        <taxon>Rhodospirillaceae</taxon>
        <taxon>Pararhodospirillum</taxon>
    </lineage>
</organism>
<dbReference type="KEGG" id="rpm:RSPPHO_01437"/>
<name>H6SJ98_PARPM</name>
<protein>
    <submittedName>
        <fullName evidence="1">Uncharacterized protein</fullName>
    </submittedName>
</protein>
<evidence type="ECO:0000313" key="1">
    <source>
        <dbReference type="EMBL" id="CCG08063.1"/>
    </source>
</evidence>
<evidence type="ECO:0000313" key="2">
    <source>
        <dbReference type="Proteomes" id="UP000033220"/>
    </source>
</evidence>
<reference evidence="1 2" key="1">
    <citation type="submission" date="2012-02" db="EMBL/GenBank/DDBJ databases">
        <title>Shotgun genome sequence of Phaeospirillum photometricum DSM 122.</title>
        <authorList>
            <person name="Duquesne K."/>
            <person name="Sturgis J."/>
        </authorList>
    </citation>
    <scope>NUCLEOTIDE SEQUENCE [LARGE SCALE GENOMIC DNA]</scope>
    <source>
        <strain evidence="2">DSM122</strain>
    </source>
</reference>
<keyword evidence="2" id="KW-1185">Reference proteome</keyword>
<dbReference type="HOGENOM" id="CLU_2719705_0_0_5"/>